<sequence>MRAGIGPIQSEKIQEAIDIANHSVAYAAKAQESFRGVYFMTNTASGNFLALSIWETEADILASESNGFSREQFAKIGALMAGPPEFDHYELSVEASAGDIDA</sequence>
<accession>A0A160V6G6</accession>
<organism evidence="1">
    <name type="scientific">hydrothermal vent metagenome</name>
    <dbReference type="NCBI Taxonomy" id="652676"/>
    <lineage>
        <taxon>unclassified sequences</taxon>
        <taxon>metagenomes</taxon>
        <taxon>ecological metagenomes</taxon>
    </lineage>
</organism>
<proteinExistence type="predicted"/>
<dbReference type="EMBL" id="FAXA01000054">
    <property type="protein sequence ID" value="CUV01342.1"/>
    <property type="molecule type" value="Genomic_DNA"/>
</dbReference>
<dbReference type="AlphaFoldDB" id="A0A160V6G6"/>
<evidence type="ECO:0008006" key="2">
    <source>
        <dbReference type="Google" id="ProtNLM"/>
    </source>
</evidence>
<protein>
    <recommendedName>
        <fullName evidence="2">ABM domain-containing protein</fullName>
    </recommendedName>
</protein>
<name>A0A160V6G6_9ZZZZ</name>
<dbReference type="SUPFAM" id="SSF54909">
    <property type="entry name" value="Dimeric alpha+beta barrel"/>
    <property type="match status" value="1"/>
</dbReference>
<evidence type="ECO:0000313" key="1">
    <source>
        <dbReference type="EMBL" id="CUV01342.1"/>
    </source>
</evidence>
<dbReference type="Gene3D" id="3.30.70.100">
    <property type="match status" value="1"/>
</dbReference>
<dbReference type="InterPro" id="IPR011008">
    <property type="entry name" value="Dimeric_a/b-barrel"/>
</dbReference>
<reference evidence="1" key="1">
    <citation type="submission" date="2015-10" db="EMBL/GenBank/DDBJ databases">
        <authorList>
            <person name="Gilbert D.G."/>
        </authorList>
    </citation>
    <scope>NUCLEOTIDE SEQUENCE</scope>
</reference>
<gene>
    <name evidence="1" type="ORF">MGWOODY_Clf1079</name>
</gene>